<feature type="non-terminal residue" evidence="1">
    <location>
        <position position="236"/>
    </location>
</feature>
<keyword evidence="1" id="KW-0378">Hydrolase</keyword>
<reference evidence="1" key="1">
    <citation type="submission" date="2022-06" db="EMBL/GenBank/DDBJ databases">
        <title>Phylogenomic reconstructions and comparative analyses of Kickxellomycotina fungi.</title>
        <authorList>
            <person name="Reynolds N.K."/>
            <person name="Stajich J.E."/>
            <person name="Barry K."/>
            <person name="Grigoriev I.V."/>
            <person name="Crous P."/>
            <person name="Smith M.E."/>
        </authorList>
    </citation>
    <scope>NUCLEOTIDE SEQUENCE</scope>
    <source>
        <strain evidence="1">RSA 2271</strain>
    </source>
</reference>
<dbReference type="EC" id="3.1.3.1" evidence="1"/>
<dbReference type="EMBL" id="JAMZIH010006438">
    <property type="protein sequence ID" value="KAJ1673921.1"/>
    <property type="molecule type" value="Genomic_DNA"/>
</dbReference>
<evidence type="ECO:0000313" key="1">
    <source>
        <dbReference type="EMBL" id="KAJ1673921.1"/>
    </source>
</evidence>
<sequence>MDPEKIHLIGGDPALPANPASLATVVNVADNSLAASEAGYLNTGYGSQSHQHSLRRQQRRRHRHQRGAAAVLVAAALVVVLSVFGVYCLYSKTVGGKGRVANTTKRNLILMISDGFGPASETMARNYYQHIHGKPVDWQSPLDKILVGSSRTRSSDSFVTDSAAGATAFSCALKTYNGAIGVTDERRPCGTVLEAAKQRGMMTGLVVTSRITHATPASFSAHVVDRGMEDLIAQYQ</sequence>
<keyword evidence="2" id="KW-1185">Reference proteome</keyword>
<dbReference type="Proteomes" id="UP001145114">
    <property type="component" value="Unassembled WGS sequence"/>
</dbReference>
<organism evidence="1 2">
    <name type="scientific">Spiromyces aspiralis</name>
    <dbReference type="NCBI Taxonomy" id="68401"/>
    <lineage>
        <taxon>Eukaryota</taxon>
        <taxon>Fungi</taxon>
        <taxon>Fungi incertae sedis</taxon>
        <taxon>Zoopagomycota</taxon>
        <taxon>Kickxellomycotina</taxon>
        <taxon>Kickxellomycetes</taxon>
        <taxon>Kickxellales</taxon>
        <taxon>Kickxellaceae</taxon>
        <taxon>Spiromyces</taxon>
    </lineage>
</organism>
<protein>
    <submittedName>
        <fullName evidence="1">Vacuolar alkaline phosphatase</fullName>
        <ecNumber evidence="1">3.1.3.1</ecNumber>
    </submittedName>
</protein>
<accession>A0ACC1HE64</accession>
<gene>
    <name evidence="1" type="primary">PHO8_2</name>
    <name evidence="1" type="ORF">EV182_004309</name>
</gene>
<proteinExistence type="predicted"/>
<name>A0ACC1HE64_9FUNG</name>
<evidence type="ECO:0000313" key="2">
    <source>
        <dbReference type="Proteomes" id="UP001145114"/>
    </source>
</evidence>
<comment type="caution">
    <text evidence="1">The sequence shown here is derived from an EMBL/GenBank/DDBJ whole genome shotgun (WGS) entry which is preliminary data.</text>
</comment>